<evidence type="ECO:0000256" key="7">
    <source>
        <dbReference type="SAM" id="MobiDB-lite"/>
    </source>
</evidence>
<keyword evidence="2" id="KW-0479">Metal-binding</keyword>
<keyword evidence="3 6" id="KW-0863">Zinc-finger</keyword>
<dbReference type="SUPFAM" id="SSF57903">
    <property type="entry name" value="FYVE/PHD zinc finger"/>
    <property type="match status" value="1"/>
</dbReference>
<dbReference type="PANTHER" id="PTHR46174:SF1">
    <property type="entry name" value="CXXC-TYPE ZINC FINGER PROTEIN 1"/>
    <property type="match status" value="1"/>
</dbReference>
<dbReference type="PANTHER" id="PTHR46174">
    <property type="entry name" value="CXXC-TYPE ZINC FINGER PROTEIN 1"/>
    <property type="match status" value="1"/>
</dbReference>
<sequence length="797" mass="88446">MLIQTAAGLLSIFWWFLVNKNGAWKLNEERFGMKTQRLVFGVAAAWTIGLVVYLMLQETSGMQSVGADGRRLCGIAETLSAEGLAFYTAPESGTVNETTINEKLTFVTLSTANDIAQFEAAVTSFCEFFDFDGLDSWLVVVPDKDVALYDSLPHCHHTNTTASDTSTRSTSGTKTSIPFVIVKESLLVPSFADPNATPKVRGYLKQMLLKLAVASFIKASKNNTDTFYLVLDSDVYAHTFFTVRDLFLSKKQSNTLRAKIDLEHPVYANPESWFKSSAQVLDLLPLRSASIATCASGKSASWPAIAATTRGTRISMRAFNVSSPFSAVTASAPQCAAIRIVPACLGTRDLNIGFTPMILHTAPITKYLIPRLESLYIASKNGVDIEGKVITPLAVTTWTDALLWWHHKNFVDLWYLRIWRALGGADKVVSWTEYSLYFWSAVDSGMFDTLHAVSTFGVGDIDSVGAADSAETGILEYNKSIMNFEDYDKADWGKMFDASETNTYSSRNNVKRPFLIVHSWMRIPLDEINAKISPHVGELRALLSEKKIMNPLAAATMNIRETAPSDLSISVPQWGMPLDISAVTFVEEAEPEEPEYESNLVAVDNKSVPADVEQSSINAAGSNGFTVGRAGGGTNELHKMFWDNDGQQQYEQQQQQQEQEQHEQASQDSDSAELKRIRIKQLKSNATNATVPIVSALPSKQPYNEQGERVYCICRQIDNGRFMIQCDQCKDWYHGACVNITERMGQTLEGYECPYCIQSKNGATFIRKYQRITNNLPLGILLFLNGLMYDGARQTVR</sequence>
<keyword evidence="8" id="KW-0472">Membrane</keyword>
<keyword evidence="8" id="KW-0812">Transmembrane</keyword>
<organism evidence="10 11">
    <name type="scientific">Physocladia obscura</name>
    <dbReference type="NCBI Taxonomy" id="109957"/>
    <lineage>
        <taxon>Eukaryota</taxon>
        <taxon>Fungi</taxon>
        <taxon>Fungi incertae sedis</taxon>
        <taxon>Chytridiomycota</taxon>
        <taxon>Chytridiomycota incertae sedis</taxon>
        <taxon>Chytridiomycetes</taxon>
        <taxon>Chytridiales</taxon>
        <taxon>Chytriomycetaceae</taxon>
        <taxon>Physocladia</taxon>
    </lineage>
</organism>
<evidence type="ECO:0000256" key="8">
    <source>
        <dbReference type="SAM" id="Phobius"/>
    </source>
</evidence>
<dbReference type="GO" id="GO:0045893">
    <property type="term" value="P:positive regulation of DNA-templated transcription"/>
    <property type="evidence" value="ECO:0007669"/>
    <property type="project" value="TreeGrafter"/>
</dbReference>
<dbReference type="AlphaFoldDB" id="A0AAD5SVL7"/>
<proteinExistence type="predicted"/>
<dbReference type="InterPro" id="IPR011011">
    <property type="entry name" value="Znf_FYVE_PHD"/>
</dbReference>
<feature type="compositionally biased region" description="Low complexity" evidence="7">
    <location>
        <begin position="647"/>
        <end position="658"/>
    </location>
</feature>
<feature type="transmembrane region" description="Helical" evidence="8">
    <location>
        <begin position="6"/>
        <end position="26"/>
    </location>
</feature>
<keyword evidence="4" id="KW-0862">Zinc</keyword>
<comment type="caution">
    <text evidence="10">The sequence shown here is derived from an EMBL/GenBank/DDBJ whole genome shotgun (WGS) entry which is preliminary data.</text>
</comment>
<evidence type="ECO:0000313" key="11">
    <source>
        <dbReference type="Proteomes" id="UP001211907"/>
    </source>
</evidence>
<dbReference type="InterPro" id="IPR019787">
    <property type="entry name" value="Znf_PHD-finger"/>
</dbReference>
<dbReference type="CDD" id="cd15552">
    <property type="entry name" value="PHD_PHF3_like"/>
    <property type="match status" value="1"/>
</dbReference>
<dbReference type="Pfam" id="PF00628">
    <property type="entry name" value="PHD"/>
    <property type="match status" value="1"/>
</dbReference>
<evidence type="ECO:0000256" key="5">
    <source>
        <dbReference type="ARBA" id="ARBA00023242"/>
    </source>
</evidence>
<dbReference type="EMBL" id="JADGJH010001527">
    <property type="protein sequence ID" value="KAJ3112592.1"/>
    <property type="molecule type" value="Genomic_DNA"/>
</dbReference>
<evidence type="ECO:0000259" key="9">
    <source>
        <dbReference type="PROSITE" id="PS50016"/>
    </source>
</evidence>
<dbReference type="InterPro" id="IPR045499">
    <property type="entry name" value="DUF6492"/>
</dbReference>
<accession>A0AAD5SVL7</accession>
<dbReference type="InterPro" id="IPR001965">
    <property type="entry name" value="Znf_PHD"/>
</dbReference>
<dbReference type="PROSITE" id="PS50016">
    <property type="entry name" value="ZF_PHD_2"/>
    <property type="match status" value="1"/>
</dbReference>
<protein>
    <recommendedName>
        <fullName evidence="9">PHD-type domain-containing protein</fullName>
    </recommendedName>
</protein>
<dbReference type="InterPro" id="IPR013083">
    <property type="entry name" value="Znf_RING/FYVE/PHD"/>
</dbReference>
<dbReference type="GO" id="GO:0048188">
    <property type="term" value="C:Set1C/COMPASS complex"/>
    <property type="evidence" value="ECO:0007669"/>
    <property type="project" value="InterPro"/>
</dbReference>
<dbReference type="InterPro" id="IPR019786">
    <property type="entry name" value="Zinc_finger_PHD-type_CS"/>
</dbReference>
<keyword evidence="11" id="KW-1185">Reference proteome</keyword>
<gene>
    <name evidence="10" type="ORF">HK100_002281</name>
</gene>
<dbReference type="Proteomes" id="UP001211907">
    <property type="component" value="Unassembled WGS sequence"/>
</dbReference>
<feature type="transmembrane region" description="Helical" evidence="8">
    <location>
        <begin position="38"/>
        <end position="56"/>
    </location>
</feature>
<feature type="region of interest" description="Disordered" evidence="7">
    <location>
        <begin position="647"/>
        <end position="673"/>
    </location>
</feature>
<feature type="domain" description="PHD-type" evidence="9">
    <location>
        <begin position="709"/>
        <end position="759"/>
    </location>
</feature>
<dbReference type="Gene3D" id="3.30.40.10">
    <property type="entry name" value="Zinc/RING finger domain, C3HC4 (zinc finger)"/>
    <property type="match status" value="1"/>
</dbReference>
<dbReference type="Pfam" id="PF20102">
    <property type="entry name" value="DUF6492"/>
    <property type="match status" value="2"/>
</dbReference>
<dbReference type="PROSITE" id="PS01359">
    <property type="entry name" value="ZF_PHD_1"/>
    <property type="match status" value="1"/>
</dbReference>
<name>A0AAD5SVL7_9FUNG</name>
<evidence type="ECO:0000256" key="6">
    <source>
        <dbReference type="PROSITE-ProRule" id="PRU00146"/>
    </source>
</evidence>
<evidence type="ECO:0000256" key="4">
    <source>
        <dbReference type="ARBA" id="ARBA00022833"/>
    </source>
</evidence>
<dbReference type="SMART" id="SM00249">
    <property type="entry name" value="PHD"/>
    <property type="match status" value="1"/>
</dbReference>
<keyword evidence="8" id="KW-1133">Transmembrane helix</keyword>
<reference evidence="10" key="1">
    <citation type="submission" date="2020-05" db="EMBL/GenBank/DDBJ databases">
        <title>Phylogenomic resolution of chytrid fungi.</title>
        <authorList>
            <person name="Stajich J.E."/>
            <person name="Amses K."/>
            <person name="Simmons R."/>
            <person name="Seto K."/>
            <person name="Myers J."/>
            <person name="Bonds A."/>
            <person name="Quandt C.A."/>
            <person name="Barry K."/>
            <person name="Liu P."/>
            <person name="Grigoriev I."/>
            <person name="Longcore J.E."/>
            <person name="James T.Y."/>
        </authorList>
    </citation>
    <scope>NUCLEOTIDE SEQUENCE</scope>
    <source>
        <strain evidence="10">JEL0513</strain>
    </source>
</reference>
<evidence type="ECO:0000256" key="1">
    <source>
        <dbReference type="ARBA" id="ARBA00004123"/>
    </source>
</evidence>
<dbReference type="InterPro" id="IPR037869">
    <property type="entry name" value="Spp1/CFP1"/>
</dbReference>
<evidence type="ECO:0000256" key="2">
    <source>
        <dbReference type="ARBA" id="ARBA00022723"/>
    </source>
</evidence>
<dbReference type="GO" id="GO:0008270">
    <property type="term" value="F:zinc ion binding"/>
    <property type="evidence" value="ECO:0007669"/>
    <property type="project" value="UniProtKB-KW"/>
</dbReference>
<comment type="subcellular location">
    <subcellularLocation>
        <location evidence="1">Nucleus</location>
    </subcellularLocation>
</comment>
<evidence type="ECO:0000256" key="3">
    <source>
        <dbReference type="ARBA" id="ARBA00022771"/>
    </source>
</evidence>
<keyword evidence="5" id="KW-0539">Nucleus</keyword>
<evidence type="ECO:0000313" key="10">
    <source>
        <dbReference type="EMBL" id="KAJ3112592.1"/>
    </source>
</evidence>